<evidence type="ECO:0000313" key="2">
    <source>
        <dbReference type="EMBL" id="RYR18408.1"/>
    </source>
</evidence>
<protein>
    <submittedName>
        <fullName evidence="2">Uncharacterized protein</fullName>
    </submittedName>
</protein>
<dbReference type="AlphaFoldDB" id="A0A444ZW48"/>
<proteinExistence type="predicted"/>
<dbReference type="EMBL" id="SDMP01000013">
    <property type="protein sequence ID" value="RYR18408.1"/>
    <property type="molecule type" value="Genomic_DNA"/>
</dbReference>
<keyword evidence="3" id="KW-1185">Reference proteome</keyword>
<comment type="caution">
    <text evidence="2">The sequence shown here is derived from an EMBL/GenBank/DDBJ whole genome shotgun (WGS) entry which is preliminary data.</text>
</comment>
<reference evidence="2 3" key="1">
    <citation type="submission" date="2019-01" db="EMBL/GenBank/DDBJ databases">
        <title>Sequencing of cultivated peanut Arachis hypogaea provides insights into genome evolution and oil improvement.</title>
        <authorList>
            <person name="Chen X."/>
        </authorList>
    </citation>
    <scope>NUCLEOTIDE SEQUENCE [LARGE SCALE GENOMIC DNA]</scope>
    <source>
        <strain evidence="3">cv. Fuhuasheng</strain>
        <tissue evidence="2">Leaves</tissue>
    </source>
</reference>
<evidence type="ECO:0000313" key="3">
    <source>
        <dbReference type="Proteomes" id="UP000289738"/>
    </source>
</evidence>
<name>A0A444ZW48_ARAHY</name>
<accession>A0A444ZW48</accession>
<evidence type="ECO:0000256" key="1">
    <source>
        <dbReference type="SAM" id="MobiDB-lite"/>
    </source>
</evidence>
<feature type="compositionally biased region" description="Acidic residues" evidence="1">
    <location>
        <begin position="134"/>
        <end position="152"/>
    </location>
</feature>
<gene>
    <name evidence="2" type="ORF">Ahy_B03g063030</name>
</gene>
<feature type="region of interest" description="Disordered" evidence="1">
    <location>
        <begin position="134"/>
        <end position="153"/>
    </location>
</feature>
<organism evidence="2 3">
    <name type="scientific">Arachis hypogaea</name>
    <name type="common">Peanut</name>
    <dbReference type="NCBI Taxonomy" id="3818"/>
    <lineage>
        <taxon>Eukaryota</taxon>
        <taxon>Viridiplantae</taxon>
        <taxon>Streptophyta</taxon>
        <taxon>Embryophyta</taxon>
        <taxon>Tracheophyta</taxon>
        <taxon>Spermatophyta</taxon>
        <taxon>Magnoliopsida</taxon>
        <taxon>eudicotyledons</taxon>
        <taxon>Gunneridae</taxon>
        <taxon>Pentapetalae</taxon>
        <taxon>rosids</taxon>
        <taxon>fabids</taxon>
        <taxon>Fabales</taxon>
        <taxon>Fabaceae</taxon>
        <taxon>Papilionoideae</taxon>
        <taxon>50 kb inversion clade</taxon>
        <taxon>dalbergioids sensu lato</taxon>
        <taxon>Dalbergieae</taxon>
        <taxon>Pterocarpus clade</taxon>
        <taxon>Arachis</taxon>
    </lineage>
</organism>
<dbReference type="Proteomes" id="UP000289738">
    <property type="component" value="Chromosome B03"/>
</dbReference>
<sequence length="185" mass="19742">MMSNIIHLLLAVTKIFIYYRCQFFEVRIPKLLAKFVDVASSSGGLNRNLHFKGYSACSNVMPVGSSSTVPVIAPETDLVVSPSFAINLNRNCDAVVGETGPLEEVAFTTPSSPAMVPVFGEVGVPDGVEDALHDDDDDVEPATIADDSDDETPWTTPAVCGGAFSSGINQYPPHFFSLDLDAMAP</sequence>